<reference evidence="1" key="1">
    <citation type="submission" date="2023-04" db="EMBL/GenBank/DDBJ databases">
        <title>A chromosome-level genome assembly of the parasitoid wasp Eretmocerus hayati.</title>
        <authorList>
            <person name="Zhong Y."/>
            <person name="Liu S."/>
            <person name="Liu Y."/>
        </authorList>
    </citation>
    <scope>NUCLEOTIDE SEQUENCE</scope>
    <source>
        <strain evidence="1">ZJU_SS_LIU_2023</strain>
    </source>
</reference>
<gene>
    <name evidence="1" type="ORF">QAD02_003175</name>
</gene>
<keyword evidence="2" id="KW-1185">Reference proteome</keyword>
<protein>
    <submittedName>
        <fullName evidence="1">Uncharacterized protein</fullName>
    </submittedName>
</protein>
<dbReference type="EMBL" id="CM056743">
    <property type="protein sequence ID" value="KAJ8671916.1"/>
    <property type="molecule type" value="Genomic_DNA"/>
</dbReference>
<accession>A0ACC2NLD1</accession>
<evidence type="ECO:0000313" key="2">
    <source>
        <dbReference type="Proteomes" id="UP001239111"/>
    </source>
</evidence>
<sequence length="111" mass="12175">MVSRVVAVIDKGDGGALRPNDLAKKTTVLEAMHLLEKAWSMVSESTICNCFGKAGFIDNQNGDTQSVFVNVKGKASTTQESLTDEQFAEWMSTDEHIQTCEELTEEALCSR</sequence>
<evidence type="ECO:0000313" key="1">
    <source>
        <dbReference type="EMBL" id="KAJ8671916.1"/>
    </source>
</evidence>
<dbReference type="Proteomes" id="UP001239111">
    <property type="component" value="Chromosome 3"/>
</dbReference>
<comment type="caution">
    <text evidence="1">The sequence shown here is derived from an EMBL/GenBank/DDBJ whole genome shotgun (WGS) entry which is preliminary data.</text>
</comment>
<organism evidence="1 2">
    <name type="scientific">Eretmocerus hayati</name>
    <dbReference type="NCBI Taxonomy" id="131215"/>
    <lineage>
        <taxon>Eukaryota</taxon>
        <taxon>Metazoa</taxon>
        <taxon>Ecdysozoa</taxon>
        <taxon>Arthropoda</taxon>
        <taxon>Hexapoda</taxon>
        <taxon>Insecta</taxon>
        <taxon>Pterygota</taxon>
        <taxon>Neoptera</taxon>
        <taxon>Endopterygota</taxon>
        <taxon>Hymenoptera</taxon>
        <taxon>Apocrita</taxon>
        <taxon>Proctotrupomorpha</taxon>
        <taxon>Chalcidoidea</taxon>
        <taxon>Aphelinidae</taxon>
        <taxon>Aphelininae</taxon>
        <taxon>Eretmocerus</taxon>
    </lineage>
</organism>
<name>A0ACC2NLD1_9HYME</name>
<proteinExistence type="predicted"/>